<evidence type="ECO:0000256" key="4">
    <source>
        <dbReference type="ARBA" id="ARBA00022448"/>
    </source>
</evidence>
<dbReference type="AlphaFoldDB" id="A0A7T8V6X2"/>
<dbReference type="EMBL" id="MT672021">
    <property type="protein sequence ID" value="QQQ88571.1"/>
    <property type="molecule type" value="Genomic_DNA"/>
</dbReference>
<evidence type="ECO:0000256" key="10">
    <source>
        <dbReference type="ARBA" id="ARBA00023128"/>
    </source>
</evidence>
<geneLocation type="mitochondrion" evidence="14"/>
<evidence type="ECO:0000256" key="11">
    <source>
        <dbReference type="ARBA" id="ARBA00023136"/>
    </source>
</evidence>
<dbReference type="InterPro" id="IPR001421">
    <property type="entry name" value="ATP8_metazoa"/>
</dbReference>
<keyword evidence="9 12" id="KW-0406">Ion transport</keyword>
<feature type="transmembrane region" description="Helical" evidence="13">
    <location>
        <begin position="7"/>
        <end position="29"/>
    </location>
</feature>
<keyword evidence="5 12" id="KW-0138">CF(0)</keyword>
<comment type="subcellular location">
    <subcellularLocation>
        <location evidence="1 12">Mitochondrion membrane</location>
        <topology evidence="1 12">Single-pass membrane protein</topology>
    </subcellularLocation>
</comment>
<dbReference type="GO" id="GO:0045259">
    <property type="term" value="C:proton-transporting ATP synthase complex"/>
    <property type="evidence" value="ECO:0007669"/>
    <property type="project" value="UniProtKB-KW"/>
</dbReference>
<keyword evidence="4 12" id="KW-0813">Transport</keyword>
<evidence type="ECO:0000256" key="3">
    <source>
        <dbReference type="ARBA" id="ARBA00011291"/>
    </source>
</evidence>
<evidence type="ECO:0000256" key="13">
    <source>
        <dbReference type="SAM" id="Phobius"/>
    </source>
</evidence>
<keyword evidence="11 13" id="KW-0472">Membrane</keyword>
<keyword evidence="8 13" id="KW-1133">Transmembrane helix</keyword>
<evidence type="ECO:0000256" key="5">
    <source>
        <dbReference type="ARBA" id="ARBA00022547"/>
    </source>
</evidence>
<dbReference type="GO" id="GO:0031966">
    <property type="term" value="C:mitochondrial membrane"/>
    <property type="evidence" value="ECO:0007669"/>
    <property type="project" value="UniProtKB-SubCell"/>
</dbReference>
<evidence type="ECO:0000256" key="6">
    <source>
        <dbReference type="ARBA" id="ARBA00022692"/>
    </source>
</evidence>
<gene>
    <name evidence="14" type="primary">atp8</name>
</gene>
<dbReference type="GO" id="GO:0015078">
    <property type="term" value="F:proton transmembrane transporter activity"/>
    <property type="evidence" value="ECO:0007669"/>
    <property type="project" value="InterPro"/>
</dbReference>
<evidence type="ECO:0000313" key="14">
    <source>
        <dbReference type="EMBL" id="QQQ88571.1"/>
    </source>
</evidence>
<keyword evidence="6 12" id="KW-0812">Transmembrane</keyword>
<evidence type="ECO:0000256" key="2">
    <source>
        <dbReference type="ARBA" id="ARBA00008892"/>
    </source>
</evidence>
<reference evidence="14" key="1">
    <citation type="submission" date="2020-06" db="EMBL/GenBank/DDBJ databases">
        <title>Phylogenomics of the Hyalella amphipod species-flock in the Andean Altiplano.</title>
        <authorList>
            <person name="Zapelloni F."/>
            <person name="Jurado-Rivera J.A."/>
            <person name="Pons J."/>
            <person name="Jaume D."/>
            <person name="Juan C."/>
        </authorList>
    </citation>
    <scope>NUCLEOTIDE SEQUENCE</scope>
</reference>
<evidence type="ECO:0000256" key="7">
    <source>
        <dbReference type="ARBA" id="ARBA00022781"/>
    </source>
</evidence>
<comment type="subunit">
    <text evidence="3">F-type ATPases have 2 components, CF(1) - the catalytic core - and CF(0) - the membrane proton channel.</text>
</comment>
<proteinExistence type="inferred from homology"/>
<name>A0A7T8V6X2_9CRUS</name>
<evidence type="ECO:0000256" key="1">
    <source>
        <dbReference type="ARBA" id="ARBA00004304"/>
    </source>
</evidence>
<evidence type="ECO:0000256" key="9">
    <source>
        <dbReference type="ARBA" id="ARBA00023065"/>
    </source>
</evidence>
<dbReference type="Pfam" id="PF00895">
    <property type="entry name" value="ATP-synt_8"/>
    <property type="match status" value="1"/>
</dbReference>
<keyword evidence="7 12" id="KW-0375">Hydrogen ion transport</keyword>
<sequence length="51" mass="6211">MPQMAPMLWFILFFYFILLAVILMNLVFFDPLCNNNLKNSSKELIKLNWKW</sequence>
<keyword evidence="10 12" id="KW-0496">Mitochondrion</keyword>
<organism evidence="14">
    <name type="scientific">Hyalella solida</name>
    <dbReference type="NCBI Taxonomy" id="2759784"/>
    <lineage>
        <taxon>Eukaryota</taxon>
        <taxon>Metazoa</taxon>
        <taxon>Ecdysozoa</taxon>
        <taxon>Arthropoda</taxon>
        <taxon>Crustacea</taxon>
        <taxon>Multicrustacea</taxon>
        <taxon>Malacostraca</taxon>
        <taxon>Eumalacostraca</taxon>
        <taxon>Peracarida</taxon>
        <taxon>Amphipoda</taxon>
        <taxon>Senticaudata</taxon>
        <taxon>Talitrida</taxon>
        <taxon>Talitroidea</taxon>
        <taxon>Hyalellidae</taxon>
        <taxon>Hyalella</taxon>
    </lineage>
</organism>
<comment type="similarity">
    <text evidence="2 12">Belongs to the ATPase protein 8 family.</text>
</comment>
<protein>
    <recommendedName>
        <fullName evidence="12">ATP synthase complex subunit 8</fullName>
    </recommendedName>
</protein>
<evidence type="ECO:0000256" key="12">
    <source>
        <dbReference type="RuleBase" id="RU003661"/>
    </source>
</evidence>
<evidence type="ECO:0000256" key="8">
    <source>
        <dbReference type="ARBA" id="ARBA00022989"/>
    </source>
</evidence>
<dbReference type="GO" id="GO:0015986">
    <property type="term" value="P:proton motive force-driven ATP synthesis"/>
    <property type="evidence" value="ECO:0007669"/>
    <property type="project" value="InterPro"/>
</dbReference>
<accession>A0A7T8V6X2</accession>